<dbReference type="GO" id="GO:0043565">
    <property type="term" value="F:sequence-specific DNA binding"/>
    <property type="evidence" value="ECO:0007669"/>
    <property type="project" value="TreeGrafter"/>
</dbReference>
<evidence type="ECO:0000256" key="1">
    <source>
        <dbReference type="ARBA" id="ARBA00004123"/>
    </source>
</evidence>
<keyword evidence="2" id="KW-0805">Transcription regulation</keyword>
<feature type="non-terminal residue" evidence="6">
    <location>
        <position position="1"/>
    </location>
</feature>
<comment type="caution">
    <text evidence="6">The sequence shown here is derived from an EMBL/GenBank/DDBJ whole genome shotgun (WGS) entry which is preliminary data.</text>
</comment>
<sequence>MVMKVLKGKQVQHIRERSDSDCEKMKTCNVAQHRSFDGSRFNYDSDEIIESGRNSENNSDANSTNKKGIPAKNLIVERRRRKKLNDRLYMLRSIVPNISEMDKASILGDAIEYLKELVQKISDLHNELESSTPTDTSLLTLESSFLHPLTPTLSTLPALTQELCLNSLPSPNDQPARVEVGFREGRGVKIHMFCDRKPGLLLSTMRALDNLGLDIHQQFQWICYGYFPSSGQDVHPGHIEAVLLDSAGFHSMT</sequence>
<proteinExistence type="predicted"/>
<keyword evidence="7" id="KW-1185">Reference proteome</keyword>
<dbReference type="CDD" id="cd11443">
    <property type="entry name" value="bHLH_AtAMS_like"/>
    <property type="match status" value="1"/>
</dbReference>
<evidence type="ECO:0000259" key="5">
    <source>
        <dbReference type="PROSITE" id="PS50888"/>
    </source>
</evidence>
<dbReference type="GO" id="GO:0005634">
    <property type="term" value="C:nucleus"/>
    <property type="evidence" value="ECO:0007669"/>
    <property type="project" value="UniProtKB-SubCell"/>
</dbReference>
<evidence type="ECO:0000313" key="7">
    <source>
        <dbReference type="Proteomes" id="UP000257109"/>
    </source>
</evidence>
<keyword evidence="3" id="KW-0804">Transcription</keyword>
<dbReference type="OrthoDB" id="551431at2759"/>
<comment type="subcellular location">
    <subcellularLocation>
        <location evidence="1">Nucleus</location>
    </subcellularLocation>
</comment>
<evidence type="ECO:0000256" key="2">
    <source>
        <dbReference type="ARBA" id="ARBA00023015"/>
    </source>
</evidence>
<dbReference type="Pfam" id="PF22754">
    <property type="entry name" value="bHLH-TF_ACT-like_plant"/>
    <property type="match status" value="1"/>
</dbReference>
<dbReference type="GO" id="GO:0003700">
    <property type="term" value="F:DNA-binding transcription factor activity"/>
    <property type="evidence" value="ECO:0007669"/>
    <property type="project" value="TreeGrafter"/>
</dbReference>
<dbReference type="InterPro" id="IPR011598">
    <property type="entry name" value="bHLH_dom"/>
</dbReference>
<dbReference type="PROSITE" id="PS50888">
    <property type="entry name" value="BHLH"/>
    <property type="match status" value="1"/>
</dbReference>
<gene>
    <name evidence="6" type="primary">SCRM</name>
    <name evidence="6" type="ORF">CR513_41534</name>
</gene>
<keyword evidence="4" id="KW-0539">Nucleus</keyword>
<reference evidence="6" key="1">
    <citation type="submission" date="2018-05" db="EMBL/GenBank/DDBJ databases">
        <title>Draft genome of Mucuna pruriens seed.</title>
        <authorList>
            <person name="Nnadi N.E."/>
            <person name="Vos R."/>
            <person name="Hasami M.H."/>
            <person name="Devisetty U.K."/>
            <person name="Aguiy J.C."/>
        </authorList>
    </citation>
    <scope>NUCLEOTIDE SEQUENCE [LARGE SCALE GENOMIC DNA]</scope>
    <source>
        <strain evidence="6">JCA_2017</strain>
    </source>
</reference>
<feature type="domain" description="BHLH" evidence="5">
    <location>
        <begin position="68"/>
        <end position="117"/>
    </location>
</feature>
<dbReference type="GO" id="GO:0046983">
    <property type="term" value="F:protein dimerization activity"/>
    <property type="evidence" value="ECO:0007669"/>
    <property type="project" value="InterPro"/>
</dbReference>
<dbReference type="PANTHER" id="PTHR31945:SF147">
    <property type="entry name" value="TRANSCRIPTION FACTOR ICE1-LIKE"/>
    <property type="match status" value="1"/>
</dbReference>
<dbReference type="STRING" id="157652.A0A371FIS4"/>
<name>A0A371FIS4_MUCPR</name>
<accession>A0A371FIS4</accession>
<dbReference type="InterPro" id="IPR036638">
    <property type="entry name" value="HLH_DNA-bd_sf"/>
</dbReference>
<dbReference type="AlphaFoldDB" id="A0A371FIS4"/>
<evidence type="ECO:0000313" key="6">
    <source>
        <dbReference type="EMBL" id="RDX78218.1"/>
    </source>
</evidence>
<dbReference type="Gene3D" id="4.10.280.10">
    <property type="entry name" value="Helix-loop-helix DNA-binding domain"/>
    <property type="match status" value="1"/>
</dbReference>
<evidence type="ECO:0000256" key="4">
    <source>
        <dbReference type="ARBA" id="ARBA00023242"/>
    </source>
</evidence>
<dbReference type="PANTHER" id="PTHR31945">
    <property type="entry name" value="TRANSCRIPTION FACTOR SCREAM2-RELATED"/>
    <property type="match status" value="1"/>
</dbReference>
<dbReference type="EMBL" id="QJKJ01008929">
    <property type="protein sequence ID" value="RDX78218.1"/>
    <property type="molecule type" value="Genomic_DNA"/>
</dbReference>
<protein>
    <submittedName>
        <fullName evidence="6">Transcription factor ICE1</fullName>
    </submittedName>
</protein>
<dbReference type="Proteomes" id="UP000257109">
    <property type="component" value="Unassembled WGS sequence"/>
</dbReference>
<organism evidence="6 7">
    <name type="scientific">Mucuna pruriens</name>
    <name type="common">Velvet bean</name>
    <name type="synonym">Dolichos pruriens</name>
    <dbReference type="NCBI Taxonomy" id="157652"/>
    <lineage>
        <taxon>Eukaryota</taxon>
        <taxon>Viridiplantae</taxon>
        <taxon>Streptophyta</taxon>
        <taxon>Embryophyta</taxon>
        <taxon>Tracheophyta</taxon>
        <taxon>Spermatophyta</taxon>
        <taxon>Magnoliopsida</taxon>
        <taxon>eudicotyledons</taxon>
        <taxon>Gunneridae</taxon>
        <taxon>Pentapetalae</taxon>
        <taxon>rosids</taxon>
        <taxon>fabids</taxon>
        <taxon>Fabales</taxon>
        <taxon>Fabaceae</taxon>
        <taxon>Papilionoideae</taxon>
        <taxon>50 kb inversion clade</taxon>
        <taxon>NPAAA clade</taxon>
        <taxon>indigoferoid/millettioid clade</taxon>
        <taxon>Phaseoleae</taxon>
        <taxon>Mucuna</taxon>
    </lineage>
</organism>
<dbReference type="InterPro" id="IPR051358">
    <property type="entry name" value="TF_AMS/ICE1/BHLH6-like"/>
</dbReference>
<dbReference type="SUPFAM" id="SSF47459">
    <property type="entry name" value="HLH, helix-loop-helix DNA-binding domain"/>
    <property type="match status" value="1"/>
</dbReference>
<dbReference type="Pfam" id="PF00010">
    <property type="entry name" value="HLH"/>
    <property type="match status" value="1"/>
</dbReference>
<evidence type="ECO:0000256" key="3">
    <source>
        <dbReference type="ARBA" id="ARBA00023163"/>
    </source>
</evidence>
<dbReference type="InterPro" id="IPR054502">
    <property type="entry name" value="bHLH-TF_ACT-like_plant"/>
</dbReference>
<dbReference type="SMART" id="SM00353">
    <property type="entry name" value="HLH"/>
    <property type="match status" value="1"/>
</dbReference>